<evidence type="ECO:0000313" key="1">
    <source>
        <dbReference type="EMBL" id="ASJ23796.1"/>
    </source>
</evidence>
<accession>A0A248LHA8</accession>
<dbReference type="Proteomes" id="UP000197424">
    <property type="component" value="Chromosome"/>
</dbReference>
<name>A0A248LHA8_9NEIS</name>
<evidence type="ECO:0000313" key="2">
    <source>
        <dbReference type="Proteomes" id="UP000197424"/>
    </source>
</evidence>
<reference evidence="2" key="1">
    <citation type="submission" date="2017-06" db="EMBL/GenBank/DDBJ databases">
        <title>Whole genome sequence of Laribacter hongkongensis LHGZ1.</title>
        <authorList>
            <person name="Chen D."/>
            <person name="Wu H."/>
            <person name="Chen J."/>
        </authorList>
    </citation>
    <scope>NUCLEOTIDE SEQUENCE [LARGE SCALE GENOMIC DNA]</scope>
    <source>
        <strain evidence="2">LHGZ1</strain>
    </source>
</reference>
<dbReference type="RefSeq" id="WP_088860308.1">
    <property type="nucleotide sequence ID" value="NZ_CP022115.1"/>
</dbReference>
<dbReference type="InterPro" id="IPR021322">
    <property type="entry name" value="DUF2924"/>
</dbReference>
<protein>
    <submittedName>
        <fullName evidence="1">Elements of external origin</fullName>
    </submittedName>
</protein>
<dbReference type="AlphaFoldDB" id="A0A248LHA8"/>
<gene>
    <name evidence="1" type="ORF">LHGZ1_0965</name>
</gene>
<dbReference type="OrthoDB" id="8594067at2"/>
<dbReference type="Pfam" id="PF11149">
    <property type="entry name" value="DUF2924"/>
    <property type="match status" value="1"/>
</dbReference>
<organism evidence="1 2">
    <name type="scientific">Laribacter hongkongensis</name>
    <dbReference type="NCBI Taxonomy" id="168471"/>
    <lineage>
        <taxon>Bacteria</taxon>
        <taxon>Pseudomonadati</taxon>
        <taxon>Pseudomonadota</taxon>
        <taxon>Betaproteobacteria</taxon>
        <taxon>Neisseriales</taxon>
        <taxon>Aquaspirillaceae</taxon>
        <taxon>Laribacter</taxon>
    </lineage>
</organism>
<dbReference type="EMBL" id="CP022115">
    <property type="protein sequence ID" value="ASJ23796.1"/>
    <property type="molecule type" value="Genomic_DNA"/>
</dbReference>
<sequence length="153" mass="17326">MNVSTAAPSLAAQIANLPKLAMTDLWDIWDKYFPRRPPHNNRAYVEGRVAYKIQEEALGTKLVVQTQMARIGEAQSRIKTQRGVEVQVVPGTVLVREFDRREHRVTAQADGTFEYEGRRYKSLSAVARHITGTQWSGPLFFGITKNKQKRGAK</sequence>
<proteinExistence type="predicted"/>